<evidence type="ECO:0000313" key="9">
    <source>
        <dbReference type="EMBL" id="PSN86786.1"/>
    </source>
</evidence>
<proteinExistence type="inferred from homology"/>
<dbReference type="Gene3D" id="3.30.1430.10">
    <property type="match status" value="1"/>
</dbReference>
<name>A0A2R6AK82_9ARCH</name>
<dbReference type="PANTHER" id="PTHR11363:SF5">
    <property type="entry name" value="LARGE RIBOSOMAL SUBUNIT PROTEIN UL3"/>
    <property type="match status" value="1"/>
</dbReference>
<sequence>MGHRKLSAPRHGSLGYRPRKRASSIIPRVRSWPKLEKAVPLGFPAYKVGMTHAIIRDNFPTSPTYGKEVFMAITLLEAPPVVLVALRFYGIDQFGSEIALGEIWAKNPPKELSRVLTLPKKKKDETLIVESLKNNAKRISLIVATQPVKSGIRKKKPEILEIPLGGSLNEQLRYLEKLGKEISVKEVFSPPETLDAIAVTKGKGYEGPVARFGIKIIPKKKAKKTKRGPGADSPSTPGAVMSSAPRAGQMGYHNRVDLNKILVRIEEPTEKLIPKAGFKHYGVPKSTLLFISGSVPGPVKRLILLRKAIRSYKALPKETPLMEYLAIR</sequence>
<protein>
    <recommendedName>
        <fullName evidence="6 7">50S ribosomal protein L3</fullName>
    </recommendedName>
</protein>
<organism evidence="9 10">
    <name type="scientific">Candidatus Marsarchaeota G1 archaeon BE_D</name>
    <dbReference type="NCBI Taxonomy" id="1978156"/>
    <lineage>
        <taxon>Archaea</taxon>
        <taxon>Candidatus Marsarchaeota</taxon>
        <taxon>Candidatus Marsarchaeota group 1</taxon>
    </lineage>
</organism>
<dbReference type="PANTHER" id="PTHR11363">
    <property type="entry name" value="60S RIBOSOMAL PROTEIN L3-RELATED"/>
    <property type="match status" value="1"/>
</dbReference>
<gene>
    <name evidence="9" type="ORF">B9Q02_01085</name>
</gene>
<dbReference type="InterPro" id="IPR019926">
    <property type="entry name" value="Ribosomal_uL3_CS"/>
</dbReference>
<dbReference type="GO" id="GO:0022625">
    <property type="term" value="C:cytosolic large ribosomal subunit"/>
    <property type="evidence" value="ECO:0007669"/>
    <property type="project" value="UniProtKB-UniRule"/>
</dbReference>
<reference evidence="9 10" key="1">
    <citation type="submission" date="2017-04" db="EMBL/GenBank/DDBJ databases">
        <title>Novel microbial lineages endemic to geothermal iron-oxide mats fill important gaps in the evolutionary history of Archaea.</title>
        <authorList>
            <person name="Jay Z.J."/>
            <person name="Beam J.P."/>
            <person name="Dlakic M."/>
            <person name="Rusch D.B."/>
            <person name="Kozubal M.A."/>
            <person name="Inskeep W.P."/>
        </authorList>
    </citation>
    <scope>NUCLEOTIDE SEQUENCE [LARGE SCALE GENOMIC DNA]</scope>
    <source>
        <strain evidence="9">BE_D</strain>
    </source>
</reference>
<dbReference type="Pfam" id="PF00297">
    <property type="entry name" value="Ribosomal_L3"/>
    <property type="match status" value="1"/>
</dbReference>
<keyword evidence="4 9" id="KW-0689">Ribosomal protein</keyword>
<keyword evidence="5" id="KW-0687">Ribonucleoprotein</keyword>
<comment type="caution">
    <text evidence="9">The sequence shown here is derived from an EMBL/GenBank/DDBJ whole genome shotgun (WGS) entry which is preliminary data.</text>
</comment>
<dbReference type="GO" id="GO:0006412">
    <property type="term" value="P:translation"/>
    <property type="evidence" value="ECO:0007669"/>
    <property type="project" value="UniProtKB-UniRule"/>
</dbReference>
<accession>A0A2R6AK82</accession>
<evidence type="ECO:0000256" key="8">
    <source>
        <dbReference type="SAM" id="MobiDB-lite"/>
    </source>
</evidence>
<keyword evidence="3" id="KW-0694">RNA-binding</keyword>
<dbReference type="InterPro" id="IPR044892">
    <property type="entry name" value="Ribosomal_L3_dom_3_arc_sf"/>
</dbReference>
<dbReference type="GO" id="GO:0003735">
    <property type="term" value="F:structural constituent of ribosome"/>
    <property type="evidence" value="ECO:0007669"/>
    <property type="project" value="UniProtKB-UniRule"/>
</dbReference>
<evidence type="ECO:0000313" key="10">
    <source>
        <dbReference type="Proteomes" id="UP000240569"/>
    </source>
</evidence>
<dbReference type="PROSITE" id="PS00474">
    <property type="entry name" value="RIBOSOMAL_L3"/>
    <property type="match status" value="1"/>
</dbReference>
<evidence type="ECO:0000256" key="6">
    <source>
        <dbReference type="ARBA" id="ARBA00035457"/>
    </source>
</evidence>
<dbReference type="NCBIfam" id="NF003261">
    <property type="entry name" value="PRK04231.1"/>
    <property type="match status" value="1"/>
</dbReference>
<evidence type="ECO:0000256" key="7">
    <source>
        <dbReference type="NCBIfam" id="TIGR03626"/>
    </source>
</evidence>
<dbReference type="InterPro" id="IPR045077">
    <property type="entry name" value="L3_arc_euk"/>
</dbReference>
<evidence type="ECO:0000256" key="1">
    <source>
        <dbReference type="ARBA" id="ARBA00006540"/>
    </source>
</evidence>
<dbReference type="Proteomes" id="UP000240569">
    <property type="component" value="Unassembled WGS sequence"/>
</dbReference>
<dbReference type="Gene3D" id="2.40.30.10">
    <property type="entry name" value="Translation factors"/>
    <property type="match status" value="1"/>
</dbReference>
<dbReference type="AlphaFoldDB" id="A0A2R6AK82"/>
<evidence type="ECO:0000256" key="2">
    <source>
        <dbReference type="ARBA" id="ARBA00022730"/>
    </source>
</evidence>
<dbReference type="GO" id="GO:0019843">
    <property type="term" value="F:rRNA binding"/>
    <property type="evidence" value="ECO:0007669"/>
    <property type="project" value="UniProtKB-KW"/>
</dbReference>
<dbReference type="InterPro" id="IPR009000">
    <property type="entry name" value="Transl_B-barrel_sf"/>
</dbReference>
<keyword evidence="2" id="KW-0699">rRNA-binding</keyword>
<dbReference type="SUPFAM" id="SSF50447">
    <property type="entry name" value="Translation proteins"/>
    <property type="match status" value="1"/>
</dbReference>
<feature type="region of interest" description="Disordered" evidence="8">
    <location>
        <begin position="220"/>
        <end position="246"/>
    </location>
</feature>
<dbReference type="EMBL" id="NEXD01000002">
    <property type="protein sequence ID" value="PSN86786.1"/>
    <property type="molecule type" value="Genomic_DNA"/>
</dbReference>
<dbReference type="InterPro" id="IPR019928">
    <property type="entry name" value="Ribosomal_uL3_arc"/>
</dbReference>
<dbReference type="Gene3D" id="4.10.960.10">
    <property type="entry name" value="Ribosomal protein L3, domain 3"/>
    <property type="match status" value="1"/>
</dbReference>
<evidence type="ECO:0000256" key="4">
    <source>
        <dbReference type="ARBA" id="ARBA00022980"/>
    </source>
</evidence>
<dbReference type="InterPro" id="IPR000597">
    <property type="entry name" value="Ribosomal_uL3"/>
</dbReference>
<evidence type="ECO:0000256" key="3">
    <source>
        <dbReference type="ARBA" id="ARBA00022884"/>
    </source>
</evidence>
<dbReference type="NCBIfam" id="TIGR03626">
    <property type="entry name" value="L3_arch"/>
    <property type="match status" value="1"/>
</dbReference>
<comment type="similarity">
    <text evidence="1">Belongs to the universal ribosomal protein uL3 family.</text>
</comment>
<evidence type="ECO:0000256" key="5">
    <source>
        <dbReference type="ARBA" id="ARBA00023274"/>
    </source>
</evidence>